<evidence type="ECO:0000256" key="3">
    <source>
        <dbReference type="ARBA" id="ARBA00022777"/>
    </source>
</evidence>
<gene>
    <name evidence="6" type="ORF">B0H15DRAFT_787654</name>
</gene>
<dbReference type="Proteomes" id="UP001222325">
    <property type="component" value="Unassembled WGS sequence"/>
</dbReference>
<protein>
    <recommendedName>
        <fullName evidence="5">Alpha-type protein kinase domain-containing protein</fullName>
    </recommendedName>
</protein>
<evidence type="ECO:0000256" key="2">
    <source>
        <dbReference type="ARBA" id="ARBA00022679"/>
    </source>
</evidence>
<comment type="caution">
    <text evidence="6">The sequence shown here is derived from an EMBL/GenBank/DDBJ whole genome shotgun (WGS) entry which is preliminary data.</text>
</comment>
<sequence>MPLQTPHVSGFDHGHRGSGASQAGRHPGGPQIYTPAHHSLASAPLFPKISSLTTNPGYTEAHAQYEQMRNHFQNKCYSGGNTQTIIVRCWLARMEGRKQKETTIHDIYKAVEYIPVNVGAADLKEIVFYALLPQIITWLRGYDLAKIEFTLRKQHWIEVTPKGFPDVNAIADDFFTLKAGKTGGTVKIFNNKNPAKLFLGIDNSTYNAILEHFERLDNADVELMSDIIPQDNGPGVNTRPDRTPSPDPKRQKTVSSAVDTSPEASTIKKALRLQVAPRARALKGLFDNVSRDFLIHILPSITWAEVIENPNRFSNLTLIAPRHEVIYYNVKTKPLFGGFKSAIPGRVAQPIFDSGTFDVCLKQGFHINDEKEKVLYDRISQAIFLGGELNLLGWGTTMMNMVYKYMEGREKSVGKPVFEVPKMRFVHAGLAIAQTEARDTFMVEEWIDPECEGEFVKYIHNSSGQPRRFNNAKYDSRAQFLSFCQHVQYFKTDKAAYISDFQGGLNLLTDPQIISDPYFFFRICCQCTDIYST</sequence>
<dbReference type="AlphaFoldDB" id="A0AAD6TXG1"/>
<feature type="region of interest" description="Disordered" evidence="4">
    <location>
        <begin position="227"/>
        <end position="261"/>
    </location>
</feature>
<feature type="domain" description="Alpha-type protein kinase" evidence="5">
    <location>
        <begin position="422"/>
        <end position="516"/>
    </location>
</feature>
<dbReference type="InterPro" id="IPR011009">
    <property type="entry name" value="Kinase-like_dom_sf"/>
</dbReference>
<proteinExistence type="predicted"/>
<accession>A0AAD6TXG1</accession>
<evidence type="ECO:0000256" key="4">
    <source>
        <dbReference type="SAM" id="MobiDB-lite"/>
    </source>
</evidence>
<evidence type="ECO:0000313" key="7">
    <source>
        <dbReference type="Proteomes" id="UP001222325"/>
    </source>
</evidence>
<reference evidence="6" key="1">
    <citation type="submission" date="2023-03" db="EMBL/GenBank/DDBJ databases">
        <title>Massive genome expansion in bonnet fungi (Mycena s.s.) driven by repeated elements and novel gene families across ecological guilds.</title>
        <authorList>
            <consortium name="Lawrence Berkeley National Laboratory"/>
            <person name="Harder C.B."/>
            <person name="Miyauchi S."/>
            <person name="Viragh M."/>
            <person name="Kuo A."/>
            <person name="Thoen E."/>
            <person name="Andreopoulos B."/>
            <person name="Lu D."/>
            <person name="Skrede I."/>
            <person name="Drula E."/>
            <person name="Henrissat B."/>
            <person name="Morin E."/>
            <person name="Kohler A."/>
            <person name="Barry K."/>
            <person name="LaButti K."/>
            <person name="Morin E."/>
            <person name="Salamov A."/>
            <person name="Lipzen A."/>
            <person name="Mereny Z."/>
            <person name="Hegedus B."/>
            <person name="Baldrian P."/>
            <person name="Stursova M."/>
            <person name="Weitz H."/>
            <person name="Taylor A."/>
            <person name="Grigoriev I.V."/>
            <person name="Nagy L.G."/>
            <person name="Martin F."/>
            <person name="Kauserud H."/>
        </authorList>
    </citation>
    <scope>NUCLEOTIDE SEQUENCE</scope>
    <source>
        <strain evidence="6">CBHHK173m</strain>
    </source>
</reference>
<dbReference type="InterPro" id="IPR004166">
    <property type="entry name" value="a-kinase_dom"/>
</dbReference>
<dbReference type="Gene3D" id="3.20.200.10">
    <property type="entry name" value="MHCK/EF2 kinase"/>
    <property type="match status" value="1"/>
</dbReference>
<name>A0AAD6TXG1_9AGAR</name>
<dbReference type="EMBL" id="JARJCN010000058">
    <property type="protein sequence ID" value="KAJ7079724.1"/>
    <property type="molecule type" value="Genomic_DNA"/>
</dbReference>
<keyword evidence="2" id="KW-0808">Transferase</keyword>
<organism evidence="6 7">
    <name type="scientific">Mycena belliarum</name>
    <dbReference type="NCBI Taxonomy" id="1033014"/>
    <lineage>
        <taxon>Eukaryota</taxon>
        <taxon>Fungi</taxon>
        <taxon>Dikarya</taxon>
        <taxon>Basidiomycota</taxon>
        <taxon>Agaricomycotina</taxon>
        <taxon>Agaricomycetes</taxon>
        <taxon>Agaricomycetidae</taxon>
        <taxon>Agaricales</taxon>
        <taxon>Marasmiineae</taxon>
        <taxon>Mycenaceae</taxon>
        <taxon>Mycena</taxon>
    </lineage>
</organism>
<feature type="region of interest" description="Disordered" evidence="4">
    <location>
        <begin position="1"/>
        <end position="34"/>
    </location>
</feature>
<keyword evidence="3" id="KW-0418">Kinase</keyword>
<evidence type="ECO:0000259" key="5">
    <source>
        <dbReference type="Pfam" id="PF02816"/>
    </source>
</evidence>
<evidence type="ECO:0000313" key="6">
    <source>
        <dbReference type="EMBL" id="KAJ7079724.1"/>
    </source>
</evidence>
<dbReference type="GO" id="GO:0005524">
    <property type="term" value="F:ATP binding"/>
    <property type="evidence" value="ECO:0007669"/>
    <property type="project" value="InterPro"/>
</dbReference>
<dbReference type="Pfam" id="PF02816">
    <property type="entry name" value="Alpha_kinase"/>
    <property type="match status" value="1"/>
</dbReference>
<dbReference type="GO" id="GO:0004674">
    <property type="term" value="F:protein serine/threonine kinase activity"/>
    <property type="evidence" value="ECO:0007669"/>
    <property type="project" value="UniProtKB-KW"/>
</dbReference>
<evidence type="ECO:0000256" key="1">
    <source>
        <dbReference type="ARBA" id="ARBA00022527"/>
    </source>
</evidence>
<keyword evidence="1" id="KW-0723">Serine/threonine-protein kinase</keyword>
<dbReference type="SUPFAM" id="SSF56112">
    <property type="entry name" value="Protein kinase-like (PK-like)"/>
    <property type="match status" value="1"/>
</dbReference>
<keyword evidence="7" id="KW-1185">Reference proteome</keyword>
<feature type="compositionally biased region" description="Basic and acidic residues" evidence="4">
    <location>
        <begin position="239"/>
        <end position="250"/>
    </location>
</feature>